<sequence>MIFIDLEKTYDKVPREVLWRVLEKKRVNNTYIQIIKDMYAGAITCVQTQGGLTKYFLYSVGLHQGSTLSPYLCALVMDVITRHLQENVPWYMLFADDIFLVDNTREGVEGKLELCMPTLESEDFRLSRSKIKYMECKFSSNRPSEGIVTLGDQVINKSTHFKYLGFIIQSDDEIYGDIISRIQIGWLK</sequence>
<protein>
    <recommendedName>
        <fullName evidence="1">Reverse transcriptase domain-containing protein</fullName>
    </recommendedName>
</protein>
<name>A0A8T3AZQ9_DENNO</name>
<dbReference type="EMBL" id="JAGYWB010000012">
    <property type="protein sequence ID" value="KAI0501879.1"/>
    <property type="molecule type" value="Genomic_DNA"/>
</dbReference>
<dbReference type="InterPro" id="IPR043128">
    <property type="entry name" value="Rev_trsase/Diguanyl_cyclase"/>
</dbReference>
<feature type="domain" description="Reverse transcriptase" evidence="1">
    <location>
        <begin position="1"/>
        <end position="168"/>
    </location>
</feature>
<dbReference type="PANTHER" id="PTHR47027:SF20">
    <property type="entry name" value="REVERSE TRANSCRIPTASE-LIKE PROTEIN WITH RNA-DIRECTED DNA POLYMERASE DOMAIN"/>
    <property type="match status" value="1"/>
</dbReference>
<organism evidence="2 3">
    <name type="scientific">Dendrobium nobile</name>
    <name type="common">Orchid</name>
    <dbReference type="NCBI Taxonomy" id="94219"/>
    <lineage>
        <taxon>Eukaryota</taxon>
        <taxon>Viridiplantae</taxon>
        <taxon>Streptophyta</taxon>
        <taxon>Embryophyta</taxon>
        <taxon>Tracheophyta</taxon>
        <taxon>Spermatophyta</taxon>
        <taxon>Magnoliopsida</taxon>
        <taxon>Liliopsida</taxon>
        <taxon>Asparagales</taxon>
        <taxon>Orchidaceae</taxon>
        <taxon>Epidendroideae</taxon>
        <taxon>Malaxideae</taxon>
        <taxon>Dendrobiinae</taxon>
        <taxon>Dendrobium</taxon>
    </lineage>
</organism>
<evidence type="ECO:0000259" key="1">
    <source>
        <dbReference type="PROSITE" id="PS50878"/>
    </source>
</evidence>
<keyword evidence="3" id="KW-1185">Reference proteome</keyword>
<dbReference type="Pfam" id="PF00078">
    <property type="entry name" value="RVT_1"/>
    <property type="match status" value="1"/>
</dbReference>
<comment type="caution">
    <text evidence="2">The sequence shown here is derived from an EMBL/GenBank/DDBJ whole genome shotgun (WGS) entry which is preliminary data.</text>
</comment>
<proteinExistence type="predicted"/>
<dbReference type="SMR" id="A0A8T3AZQ9"/>
<dbReference type="OrthoDB" id="1706699at2759"/>
<dbReference type="AlphaFoldDB" id="A0A8T3AZQ9"/>
<evidence type="ECO:0000313" key="2">
    <source>
        <dbReference type="EMBL" id="KAI0501879.1"/>
    </source>
</evidence>
<dbReference type="InterPro" id="IPR043502">
    <property type="entry name" value="DNA/RNA_pol_sf"/>
</dbReference>
<dbReference type="PANTHER" id="PTHR47027">
    <property type="entry name" value="REVERSE TRANSCRIPTASE DOMAIN-CONTAINING PROTEIN"/>
    <property type="match status" value="1"/>
</dbReference>
<evidence type="ECO:0000313" key="3">
    <source>
        <dbReference type="Proteomes" id="UP000829196"/>
    </source>
</evidence>
<dbReference type="PROSITE" id="PS50878">
    <property type="entry name" value="RT_POL"/>
    <property type="match status" value="1"/>
</dbReference>
<reference evidence="2" key="1">
    <citation type="journal article" date="2022" name="Front. Genet.">
        <title>Chromosome-Scale Assembly of the Dendrobium nobile Genome Provides Insights Into the Molecular Mechanism of the Biosynthesis of the Medicinal Active Ingredient of Dendrobium.</title>
        <authorList>
            <person name="Xu Q."/>
            <person name="Niu S.-C."/>
            <person name="Li K.-L."/>
            <person name="Zheng P.-J."/>
            <person name="Zhang X.-J."/>
            <person name="Jia Y."/>
            <person name="Liu Y."/>
            <person name="Niu Y.-X."/>
            <person name="Yu L.-H."/>
            <person name="Chen D.-F."/>
            <person name="Zhang G.-Q."/>
        </authorList>
    </citation>
    <scope>NUCLEOTIDE SEQUENCE</scope>
    <source>
        <tissue evidence="2">Leaf</tissue>
    </source>
</reference>
<dbReference type="InterPro" id="IPR000477">
    <property type="entry name" value="RT_dom"/>
</dbReference>
<dbReference type="Proteomes" id="UP000829196">
    <property type="component" value="Unassembled WGS sequence"/>
</dbReference>
<accession>A0A8T3AZQ9</accession>
<gene>
    <name evidence="2" type="ORF">KFK09_016824</name>
</gene>
<dbReference type="Gene3D" id="3.30.70.270">
    <property type="match status" value="1"/>
</dbReference>
<dbReference type="SUPFAM" id="SSF56672">
    <property type="entry name" value="DNA/RNA polymerases"/>
    <property type="match status" value="1"/>
</dbReference>